<name>A0ABU5SGB0_9BACT</name>
<evidence type="ECO:0008006" key="4">
    <source>
        <dbReference type="Google" id="ProtNLM"/>
    </source>
</evidence>
<evidence type="ECO:0000313" key="3">
    <source>
        <dbReference type="Proteomes" id="UP001302222"/>
    </source>
</evidence>
<sequence>MKKSIIPASVALISLILTQSSCVTSKKYNELDSSKSRLNENFKRSQVEVRDLRAKTLTLSEELLAQENKYRSYFVEIGNIRNNYKQDSLKVLSLFKDVDLKVEEFKAFKVETQKKIEGYETQVSSLNTHIKKQEKTIQVLSNRIVKERRIHTNQKREIINRYERKIKNLNASIKSSANGV</sequence>
<keyword evidence="3" id="KW-1185">Reference proteome</keyword>
<feature type="coiled-coil region" evidence="1">
    <location>
        <begin position="116"/>
        <end position="179"/>
    </location>
</feature>
<gene>
    <name evidence="2" type="ORF">VB798_06870</name>
</gene>
<accession>A0ABU5SGB0</accession>
<evidence type="ECO:0000256" key="1">
    <source>
        <dbReference type="SAM" id="Coils"/>
    </source>
</evidence>
<dbReference type="RefSeq" id="WP_323257318.1">
    <property type="nucleotide sequence ID" value="NZ_JAYGIM010000005.1"/>
</dbReference>
<reference evidence="2 3" key="1">
    <citation type="submission" date="2023-12" db="EMBL/GenBank/DDBJ databases">
        <title>Novel species of the genus Arcicella isolated from rivers.</title>
        <authorList>
            <person name="Lu H."/>
        </authorList>
    </citation>
    <scope>NUCLEOTIDE SEQUENCE [LARGE SCALE GENOMIC DNA]</scope>
    <source>
        <strain evidence="2 3">DC25W</strain>
    </source>
</reference>
<organism evidence="2 3">
    <name type="scientific">Arcicella lustrica</name>
    <dbReference type="NCBI Taxonomy" id="2984196"/>
    <lineage>
        <taxon>Bacteria</taxon>
        <taxon>Pseudomonadati</taxon>
        <taxon>Bacteroidota</taxon>
        <taxon>Cytophagia</taxon>
        <taxon>Cytophagales</taxon>
        <taxon>Flectobacillaceae</taxon>
        <taxon>Arcicella</taxon>
    </lineage>
</organism>
<evidence type="ECO:0000313" key="2">
    <source>
        <dbReference type="EMBL" id="MEA5426291.1"/>
    </source>
</evidence>
<keyword evidence="1" id="KW-0175">Coiled coil</keyword>
<protein>
    <recommendedName>
        <fullName evidence="4">Lipoprotein</fullName>
    </recommendedName>
</protein>
<comment type="caution">
    <text evidence="2">The sequence shown here is derived from an EMBL/GenBank/DDBJ whole genome shotgun (WGS) entry which is preliminary data.</text>
</comment>
<dbReference type="Proteomes" id="UP001302222">
    <property type="component" value="Unassembled WGS sequence"/>
</dbReference>
<proteinExistence type="predicted"/>
<dbReference type="EMBL" id="JAYGIM010000005">
    <property type="protein sequence ID" value="MEA5426291.1"/>
    <property type="molecule type" value="Genomic_DNA"/>
</dbReference>